<evidence type="ECO:0000313" key="3">
    <source>
        <dbReference type="Proteomes" id="UP001157091"/>
    </source>
</evidence>
<evidence type="ECO:0000313" key="2">
    <source>
        <dbReference type="EMBL" id="GMA26609.1"/>
    </source>
</evidence>
<feature type="domain" description="Metallo-beta-lactamase" evidence="1">
    <location>
        <begin position="10"/>
        <end position="111"/>
    </location>
</feature>
<dbReference type="Proteomes" id="UP001157091">
    <property type="component" value="Unassembled WGS sequence"/>
</dbReference>
<protein>
    <recommendedName>
        <fullName evidence="1">Metallo-beta-lactamase domain-containing protein</fullName>
    </recommendedName>
</protein>
<sequence>MFAFRTWVPERQVRVGPFVVEVVPVRHPVEAYAIRVTGPSTERPGEQATLVYSGDTDACAGLVEAARGADLFLCEAAFQEGRDLVDGIHLTGYRAGRAARAAAVRRLVLTHLPAWNDPQVALAEAASAYPGPVELAAPGATYTL</sequence>
<dbReference type="Gene3D" id="3.60.15.10">
    <property type="entry name" value="Ribonuclease Z/Hydroxyacylglutathione hydrolase-like"/>
    <property type="match status" value="1"/>
</dbReference>
<comment type="caution">
    <text evidence="2">The sequence shown here is derived from an EMBL/GenBank/DDBJ whole genome shotgun (WGS) entry which is preliminary data.</text>
</comment>
<dbReference type="PANTHER" id="PTHR46018:SF4">
    <property type="entry name" value="METALLO-HYDROLASE YHFI-RELATED"/>
    <property type="match status" value="1"/>
</dbReference>
<dbReference type="RefSeq" id="WP_348525319.1">
    <property type="nucleotide sequence ID" value="NZ_BSUK01000001.1"/>
</dbReference>
<organism evidence="2 3">
    <name type="scientific">Luteimicrobium album</name>
    <dbReference type="NCBI Taxonomy" id="1054550"/>
    <lineage>
        <taxon>Bacteria</taxon>
        <taxon>Bacillati</taxon>
        <taxon>Actinomycetota</taxon>
        <taxon>Actinomycetes</taxon>
        <taxon>Micrococcales</taxon>
        <taxon>Luteimicrobium</taxon>
    </lineage>
</organism>
<dbReference type="InterPro" id="IPR036866">
    <property type="entry name" value="RibonucZ/Hydroxyglut_hydro"/>
</dbReference>
<name>A0ABQ6I9D0_9MICO</name>
<dbReference type="PANTHER" id="PTHR46018">
    <property type="entry name" value="ZINC PHOSPHODIESTERASE ELAC PROTEIN 1"/>
    <property type="match status" value="1"/>
</dbReference>
<gene>
    <name evidence="2" type="ORF">GCM10025864_43680</name>
</gene>
<dbReference type="EMBL" id="BSUK01000001">
    <property type="protein sequence ID" value="GMA26609.1"/>
    <property type="molecule type" value="Genomic_DNA"/>
</dbReference>
<reference evidence="3" key="1">
    <citation type="journal article" date="2019" name="Int. J. Syst. Evol. Microbiol.">
        <title>The Global Catalogue of Microorganisms (GCM) 10K type strain sequencing project: providing services to taxonomists for standard genome sequencing and annotation.</title>
        <authorList>
            <consortium name="The Broad Institute Genomics Platform"/>
            <consortium name="The Broad Institute Genome Sequencing Center for Infectious Disease"/>
            <person name="Wu L."/>
            <person name="Ma J."/>
        </authorList>
    </citation>
    <scope>NUCLEOTIDE SEQUENCE [LARGE SCALE GENOMIC DNA]</scope>
    <source>
        <strain evidence="3">NBRC 106348</strain>
    </source>
</reference>
<evidence type="ECO:0000259" key="1">
    <source>
        <dbReference type="Pfam" id="PF12706"/>
    </source>
</evidence>
<keyword evidence="3" id="KW-1185">Reference proteome</keyword>
<accession>A0ABQ6I9D0</accession>
<dbReference type="SUPFAM" id="SSF56281">
    <property type="entry name" value="Metallo-hydrolase/oxidoreductase"/>
    <property type="match status" value="1"/>
</dbReference>
<dbReference type="Pfam" id="PF12706">
    <property type="entry name" value="Lactamase_B_2"/>
    <property type="match status" value="1"/>
</dbReference>
<dbReference type="InterPro" id="IPR001279">
    <property type="entry name" value="Metallo-B-lactamas"/>
</dbReference>
<proteinExistence type="predicted"/>